<dbReference type="Gene3D" id="3.30.2400.10">
    <property type="entry name" value="Major capsid protein gp5"/>
    <property type="match status" value="1"/>
</dbReference>
<evidence type="ECO:0000259" key="2">
    <source>
        <dbReference type="Pfam" id="PF05065"/>
    </source>
</evidence>
<comment type="subcellular location">
    <subcellularLocation>
        <location evidence="1">Virion</location>
    </subcellularLocation>
</comment>
<protein>
    <submittedName>
        <fullName evidence="3">Phage major capsid protein</fullName>
    </submittedName>
</protein>
<proteinExistence type="predicted"/>
<dbReference type="Gene3D" id="3.30.2320.10">
    <property type="entry name" value="hypothetical protein PF0899 domain"/>
    <property type="match status" value="1"/>
</dbReference>
<keyword evidence="4" id="KW-1185">Reference proteome</keyword>
<feature type="domain" description="Phage capsid-like C-terminal" evidence="2">
    <location>
        <begin position="148"/>
        <end position="433"/>
    </location>
</feature>
<dbReference type="EMBL" id="JBHTLS010000009">
    <property type="protein sequence ID" value="MFD1103711.1"/>
    <property type="molecule type" value="Genomic_DNA"/>
</dbReference>
<reference evidence="4" key="1">
    <citation type="journal article" date="2019" name="Int. J. Syst. Evol. Microbiol.">
        <title>The Global Catalogue of Microorganisms (GCM) 10K type strain sequencing project: providing services to taxonomists for standard genome sequencing and annotation.</title>
        <authorList>
            <consortium name="The Broad Institute Genomics Platform"/>
            <consortium name="The Broad Institute Genome Sequencing Center for Infectious Disease"/>
            <person name="Wu L."/>
            <person name="Ma J."/>
        </authorList>
    </citation>
    <scope>NUCLEOTIDE SEQUENCE [LARGE SCALE GENOMIC DNA]</scope>
    <source>
        <strain evidence="4">CCUG 54329</strain>
    </source>
</reference>
<dbReference type="Pfam" id="PF05065">
    <property type="entry name" value="Phage_capsid"/>
    <property type="match status" value="1"/>
</dbReference>
<name>A0ABW3NTH0_9SPHN</name>
<dbReference type="InterPro" id="IPR024455">
    <property type="entry name" value="Phage_capsid"/>
</dbReference>
<dbReference type="Proteomes" id="UP001597203">
    <property type="component" value="Unassembled WGS sequence"/>
</dbReference>
<evidence type="ECO:0000313" key="3">
    <source>
        <dbReference type="EMBL" id="MFD1103711.1"/>
    </source>
</evidence>
<dbReference type="SUPFAM" id="SSF56563">
    <property type="entry name" value="Major capsid protein gp5"/>
    <property type="match status" value="1"/>
</dbReference>
<evidence type="ECO:0000313" key="4">
    <source>
        <dbReference type="Proteomes" id="UP001597203"/>
    </source>
</evidence>
<evidence type="ECO:0000256" key="1">
    <source>
        <dbReference type="ARBA" id="ARBA00004328"/>
    </source>
</evidence>
<dbReference type="NCBIfam" id="TIGR01554">
    <property type="entry name" value="major_cap_HK97"/>
    <property type="match status" value="1"/>
</dbReference>
<dbReference type="RefSeq" id="WP_380908731.1">
    <property type="nucleotide sequence ID" value="NZ_JBHTLS010000009.1"/>
</dbReference>
<sequence>MKMTSLAGAVARTVVASARPSAIPANPLPTPRAVIVLPRADNENPMTLIQQIQAAVTELRRKQDEADEGRTTQAEVDALITPINAEIDRLSAALSAAQLGGGASDGLSADERQHSTAFATWFRRGDVDADLGQLSVNAALTTQSDPDGGYLVPVDWEQGIDRVLGTMSVMRQLARVISVGSGGYRKLVNVGGATSGWTGEEDARASTSTPTLRELSIPFGEIYAEPAVTQTLLDDARFDVAGWLADELAIEFSEEEGASFISGNGKNKPRGILAYDTVANANYAWGKVGFVKTGAAAAFASTNPADALIDLLFALRQGYRNGAAFLTSDSVMAEIRKWKDGQGNYLWAAPTAADQVGTILGKPAYTDDYMDGLAAGKFPVAVADWKKAYTIADRRGTQLLRDPYTNKPFVKFYTTKRVGGGITNFEAIKLLKCSA</sequence>
<organism evidence="3 4">
    <name type="scientific">Sphingobium olei</name>
    <dbReference type="NCBI Taxonomy" id="420955"/>
    <lineage>
        <taxon>Bacteria</taxon>
        <taxon>Pseudomonadati</taxon>
        <taxon>Pseudomonadota</taxon>
        <taxon>Alphaproteobacteria</taxon>
        <taxon>Sphingomonadales</taxon>
        <taxon>Sphingomonadaceae</taxon>
        <taxon>Sphingobium</taxon>
    </lineage>
</organism>
<dbReference type="InterPro" id="IPR054612">
    <property type="entry name" value="Phage_capsid-like_C"/>
</dbReference>
<comment type="caution">
    <text evidence="3">The sequence shown here is derived from an EMBL/GenBank/DDBJ whole genome shotgun (WGS) entry which is preliminary data.</text>
</comment>
<gene>
    <name evidence="3" type="ORF">ACFQ24_02100</name>
</gene>
<accession>A0ABW3NTH0</accession>